<evidence type="ECO:0000313" key="2">
    <source>
        <dbReference type="EMBL" id="MCZ4222975.1"/>
    </source>
</evidence>
<dbReference type="PANTHER" id="PTHR47619:SF1">
    <property type="entry name" value="EXODEOXYRIBONUCLEASE WALJ"/>
    <property type="match status" value="1"/>
</dbReference>
<keyword evidence="3" id="KW-1185">Reference proteome</keyword>
<protein>
    <submittedName>
        <fullName evidence="2">MBL fold metallo-hydrolase</fullName>
    </submittedName>
</protein>
<dbReference type="Proteomes" id="UP001144341">
    <property type="component" value="Unassembled WGS sequence"/>
</dbReference>
<dbReference type="EMBL" id="JAPWGL010000002">
    <property type="protein sequence ID" value="MCZ4222975.1"/>
    <property type="molecule type" value="Genomic_DNA"/>
</dbReference>
<sequence length="278" mass="31391">MALYFTSINSGSNGNCYYIGNSTEAVLVDVGISCKEVEKRITRLGLSMNIIKAIFISHEHSDHIKGLSVLSKKYNLPVYITTNTLKSSRLILNEQNVYTFNHLDTIRIGDLKISAFSKFHDAADPYSFTVEYKQVRVGVFTDIGSVCDRLITQFKQCHAAFLESNYDAQMLQNGNYPYHLKRRITSGKGHLSNHEALALFQNHKPAYMSHLLLSHLSKDNNDPVLVENLFKAVAGKTFVSVASRYEESPVHYISAEINPAEVYNFNPLLYQPAQLNLF</sequence>
<dbReference type="SUPFAM" id="SSF56281">
    <property type="entry name" value="Metallo-hydrolase/oxidoreductase"/>
    <property type="match status" value="1"/>
</dbReference>
<dbReference type="RefSeq" id="WP_269414778.1">
    <property type="nucleotide sequence ID" value="NZ_JAPWGL010000002.1"/>
</dbReference>
<comment type="caution">
    <text evidence="2">The sequence shown here is derived from an EMBL/GenBank/DDBJ whole genome shotgun (WGS) entry which is preliminary data.</text>
</comment>
<dbReference type="Pfam" id="PF12706">
    <property type="entry name" value="Lactamase_B_2"/>
    <property type="match status" value="1"/>
</dbReference>
<evidence type="ECO:0000313" key="3">
    <source>
        <dbReference type="Proteomes" id="UP001144341"/>
    </source>
</evidence>
<dbReference type="PANTHER" id="PTHR47619">
    <property type="entry name" value="METALLO-HYDROLASE YYCJ-RELATED"/>
    <property type="match status" value="1"/>
</dbReference>
<gene>
    <name evidence="2" type="ORF">O0931_06655</name>
</gene>
<evidence type="ECO:0000259" key="1">
    <source>
        <dbReference type="SMART" id="SM00849"/>
    </source>
</evidence>
<dbReference type="Gene3D" id="3.60.15.10">
    <property type="entry name" value="Ribonuclease Z/Hydroxyacylglutathione hydrolase-like"/>
    <property type="match status" value="1"/>
</dbReference>
<dbReference type="SMART" id="SM00849">
    <property type="entry name" value="Lactamase_B"/>
    <property type="match status" value="1"/>
</dbReference>
<accession>A0ABT4KVM1</accession>
<name>A0ABT4KVM1_9SPHI</name>
<proteinExistence type="predicted"/>
<dbReference type="InterPro" id="IPR036866">
    <property type="entry name" value="RibonucZ/Hydroxyglut_hydro"/>
</dbReference>
<reference evidence="2" key="1">
    <citation type="submission" date="2022-12" db="EMBL/GenBank/DDBJ databases">
        <title>Genome sequence of SJ11.</title>
        <authorList>
            <person name="Woo H."/>
        </authorList>
    </citation>
    <scope>NUCLEOTIDE SEQUENCE</scope>
    <source>
        <strain evidence="2">SJ11</strain>
    </source>
</reference>
<feature type="domain" description="Metallo-beta-lactamase" evidence="1">
    <location>
        <begin position="13"/>
        <end position="179"/>
    </location>
</feature>
<dbReference type="InterPro" id="IPR052533">
    <property type="entry name" value="WalJ/YycJ-like"/>
</dbReference>
<dbReference type="InterPro" id="IPR001279">
    <property type="entry name" value="Metallo-B-lactamas"/>
</dbReference>
<organism evidence="2 3">
    <name type="scientific">Pedobacter rhodius</name>
    <dbReference type="NCBI Taxonomy" id="3004098"/>
    <lineage>
        <taxon>Bacteria</taxon>
        <taxon>Pseudomonadati</taxon>
        <taxon>Bacteroidota</taxon>
        <taxon>Sphingobacteriia</taxon>
        <taxon>Sphingobacteriales</taxon>
        <taxon>Sphingobacteriaceae</taxon>
        <taxon>Pedobacter</taxon>
    </lineage>
</organism>